<organism evidence="2 3">
    <name type="scientific">Nepenthes gracilis</name>
    <name type="common">Slender pitcher plant</name>
    <dbReference type="NCBI Taxonomy" id="150966"/>
    <lineage>
        <taxon>Eukaryota</taxon>
        <taxon>Viridiplantae</taxon>
        <taxon>Streptophyta</taxon>
        <taxon>Embryophyta</taxon>
        <taxon>Tracheophyta</taxon>
        <taxon>Spermatophyta</taxon>
        <taxon>Magnoliopsida</taxon>
        <taxon>eudicotyledons</taxon>
        <taxon>Gunneridae</taxon>
        <taxon>Pentapetalae</taxon>
        <taxon>Caryophyllales</taxon>
        <taxon>Nepenthaceae</taxon>
        <taxon>Nepenthes</taxon>
    </lineage>
</organism>
<reference evidence="2" key="1">
    <citation type="submission" date="2023-05" db="EMBL/GenBank/DDBJ databases">
        <title>Nepenthes gracilis genome sequencing.</title>
        <authorList>
            <person name="Fukushima K."/>
        </authorList>
    </citation>
    <scope>NUCLEOTIDE SEQUENCE</scope>
    <source>
        <strain evidence="2">SING2019-196</strain>
    </source>
</reference>
<gene>
    <name evidence="2" type="ORF">Nepgr_027189</name>
</gene>
<proteinExistence type="predicted"/>
<evidence type="ECO:0000313" key="2">
    <source>
        <dbReference type="EMBL" id="GMH25346.1"/>
    </source>
</evidence>
<name>A0AAD3TA24_NEPGR</name>
<comment type="caution">
    <text evidence="2">The sequence shown here is derived from an EMBL/GenBank/DDBJ whole genome shotgun (WGS) entry which is preliminary data.</text>
</comment>
<evidence type="ECO:0000313" key="3">
    <source>
        <dbReference type="Proteomes" id="UP001279734"/>
    </source>
</evidence>
<dbReference type="Proteomes" id="UP001279734">
    <property type="component" value="Unassembled WGS sequence"/>
</dbReference>
<protein>
    <submittedName>
        <fullName evidence="2">Uncharacterized protein</fullName>
    </submittedName>
</protein>
<dbReference type="EMBL" id="BSYO01000029">
    <property type="protein sequence ID" value="GMH25346.1"/>
    <property type="molecule type" value="Genomic_DNA"/>
</dbReference>
<evidence type="ECO:0000256" key="1">
    <source>
        <dbReference type="SAM" id="MobiDB-lite"/>
    </source>
</evidence>
<sequence>MPTGFCARFESGRKDAWLMWQFAFMPGSFARYVFCPVWFGDRLGLLTWPKRPWMLVDFYPFAPSHVLIGNGLADVALVVCLVIGCGWRQAETTAVICRYGYFDRGGLCILVPHKKPVWVIFTLVLPVWGDTDVDYMAGMDELCDRLAVCCLANLEFGCLMGLSCFAMPVCSYCCYAKMPSQGIQLGNITFTSKFTTASRCRNNCSCNTQGELNSMHLGRLQDGVHAPRAIAKIMDSIPYAAITGVSLKLRNQPLQYFCYSTSMTSSLGSMHSSDKKDHPGDRKYQPSQKSDKKNPSP</sequence>
<feature type="region of interest" description="Disordered" evidence="1">
    <location>
        <begin position="268"/>
        <end position="297"/>
    </location>
</feature>
<keyword evidence="3" id="KW-1185">Reference proteome</keyword>
<accession>A0AAD3TA24</accession>
<feature type="compositionally biased region" description="Basic and acidic residues" evidence="1">
    <location>
        <begin position="272"/>
        <end position="297"/>
    </location>
</feature>
<dbReference type="AlphaFoldDB" id="A0AAD3TA24"/>